<dbReference type="InterPro" id="IPR011333">
    <property type="entry name" value="SKP1/BTB/POZ_sf"/>
</dbReference>
<gene>
    <name evidence="1" type="ORF">N7493_006558</name>
</gene>
<name>A0AAD6MVM0_9EURO</name>
<evidence type="ECO:0008006" key="3">
    <source>
        <dbReference type="Google" id="ProtNLM"/>
    </source>
</evidence>
<dbReference type="AlphaFoldDB" id="A0AAD6MVM0"/>
<reference evidence="1" key="2">
    <citation type="submission" date="2023-01" db="EMBL/GenBank/DDBJ databases">
        <authorList>
            <person name="Petersen C."/>
        </authorList>
    </citation>
    <scope>NUCLEOTIDE SEQUENCE</scope>
    <source>
        <strain evidence="1">IBT 17514</strain>
    </source>
</reference>
<accession>A0AAD6MVM0</accession>
<keyword evidence="2" id="KW-1185">Reference proteome</keyword>
<proteinExistence type="predicted"/>
<dbReference type="EMBL" id="JAQJAN010000008">
    <property type="protein sequence ID" value="KAJ5724830.1"/>
    <property type="molecule type" value="Genomic_DNA"/>
</dbReference>
<evidence type="ECO:0000313" key="1">
    <source>
        <dbReference type="EMBL" id="KAJ5724830.1"/>
    </source>
</evidence>
<dbReference type="Gene3D" id="3.30.710.10">
    <property type="entry name" value="Potassium Channel Kv1.1, Chain A"/>
    <property type="match status" value="1"/>
</dbReference>
<comment type="caution">
    <text evidence="1">The sequence shown here is derived from an EMBL/GenBank/DDBJ whole genome shotgun (WGS) entry which is preliminary data.</text>
</comment>
<reference evidence="1" key="1">
    <citation type="journal article" date="2023" name="IMA Fungus">
        <title>Comparative genomic study of the Penicillium genus elucidates a diverse pangenome and 15 lateral gene transfer events.</title>
        <authorList>
            <person name="Petersen C."/>
            <person name="Sorensen T."/>
            <person name="Nielsen M.R."/>
            <person name="Sondergaard T.E."/>
            <person name="Sorensen J.L."/>
            <person name="Fitzpatrick D.A."/>
            <person name="Frisvad J.C."/>
            <person name="Nielsen K.L."/>
        </authorList>
    </citation>
    <scope>NUCLEOTIDE SEQUENCE</scope>
    <source>
        <strain evidence="1">IBT 17514</strain>
    </source>
</reference>
<organism evidence="1 2">
    <name type="scientific">Penicillium malachiteum</name>
    <dbReference type="NCBI Taxonomy" id="1324776"/>
    <lineage>
        <taxon>Eukaryota</taxon>
        <taxon>Fungi</taxon>
        <taxon>Dikarya</taxon>
        <taxon>Ascomycota</taxon>
        <taxon>Pezizomycotina</taxon>
        <taxon>Eurotiomycetes</taxon>
        <taxon>Eurotiomycetidae</taxon>
        <taxon>Eurotiales</taxon>
        <taxon>Aspergillaceae</taxon>
        <taxon>Penicillium</taxon>
    </lineage>
</organism>
<sequence>MAKPGVKEMRDICNDGDLVLIVSPEKLELQVSSGVLMRSSKVFAAMLGPNWKESGAGKVELPEDHGIAMRLSEKNFLDNALFYAARFWLQQKASNLQALMELTTVAYVFQDEHAFKAFTKELVLQYGSP</sequence>
<dbReference type="CDD" id="cd18186">
    <property type="entry name" value="BTB_POZ_ZBTB_KLHL-like"/>
    <property type="match status" value="1"/>
</dbReference>
<protein>
    <recommendedName>
        <fullName evidence="3">BTB domain-containing protein</fullName>
    </recommendedName>
</protein>
<dbReference type="Proteomes" id="UP001215712">
    <property type="component" value="Unassembled WGS sequence"/>
</dbReference>
<evidence type="ECO:0000313" key="2">
    <source>
        <dbReference type="Proteomes" id="UP001215712"/>
    </source>
</evidence>